<proteinExistence type="predicted"/>
<dbReference type="PROSITE" id="PS00894">
    <property type="entry name" value="HTH_DEOR_1"/>
    <property type="match status" value="1"/>
</dbReference>
<dbReference type="GO" id="GO:0003677">
    <property type="term" value="F:DNA binding"/>
    <property type="evidence" value="ECO:0007669"/>
    <property type="project" value="UniProtKB-KW"/>
</dbReference>
<dbReference type="InterPro" id="IPR036390">
    <property type="entry name" value="WH_DNA-bd_sf"/>
</dbReference>
<dbReference type="PANTHER" id="PTHR30363:SF44">
    <property type="entry name" value="AGA OPERON TRANSCRIPTIONAL REPRESSOR-RELATED"/>
    <property type="match status" value="1"/>
</dbReference>
<dbReference type="Proteomes" id="UP000000323">
    <property type="component" value="Chromosome 2"/>
</dbReference>
<protein>
    <submittedName>
        <fullName evidence="5">Transcriptional regulator, DeoR family</fullName>
    </submittedName>
</protein>
<dbReference type="InterPro" id="IPR036388">
    <property type="entry name" value="WH-like_DNA-bd_sf"/>
</dbReference>
<dbReference type="Gene3D" id="1.10.10.10">
    <property type="entry name" value="Winged helix-like DNA-binding domain superfamily/Winged helix DNA-binding domain"/>
    <property type="match status" value="1"/>
</dbReference>
<dbReference type="InterPro" id="IPR001034">
    <property type="entry name" value="DeoR_HTH"/>
</dbReference>
<evidence type="ECO:0000313" key="5">
    <source>
        <dbReference type="EMBL" id="ACZ43354.1"/>
    </source>
</evidence>
<dbReference type="EMBL" id="CP001826">
    <property type="protein sequence ID" value="ACZ43354.1"/>
    <property type="molecule type" value="Genomic_DNA"/>
</dbReference>
<dbReference type="InterPro" id="IPR018356">
    <property type="entry name" value="Tscrpt_reg_HTH_DeoR_CS"/>
</dbReference>
<keyword evidence="3" id="KW-0804">Transcription</keyword>
<dbReference type="PANTHER" id="PTHR30363">
    <property type="entry name" value="HTH-TYPE TRANSCRIPTIONAL REGULATOR SRLR-RELATED"/>
    <property type="match status" value="1"/>
</dbReference>
<dbReference type="KEGG" id="ttr:Tter_2460"/>
<keyword evidence="6" id="KW-1185">Reference proteome</keyword>
<evidence type="ECO:0000313" key="6">
    <source>
        <dbReference type="Proteomes" id="UP000000323"/>
    </source>
</evidence>
<keyword evidence="2" id="KW-0238">DNA-binding</keyword>
<name>D1CHY3_THET1</name>
<dbReference type="OrthoDB" id="9797223at2"/>
<dbReference type="Gene3D" id="3.40.50.1360">
    <property type="match status" value="1"/>
</dbReference>
<accession>D1CHY3</accession>
<keyword evidence="1" id="KW-0805">Transcription regulation</keyword>
<dbReference type="eggNOG" id="COG1349">
    <property type="taxonomic scope" value="Bacteria"/>
</dbReference>
<dbReference type="Pfam" id="PF08220">
    <property type="entry name" value="HTH_DeoR"/>
    <property type="match status" value="1"/>
</dbReference>
<reference evidence="6" key="1">
    <citation type="journal article" date="2010" name="Stand. Genomic Sci.">
        <title>Complete genome sequence of 'Thermobaculum terrenum' type strain (YNP1).</title>
        <authorList>
            <person name="Kiss H."/>
            <person name="Cleland D."/>
            <person name="Lapidus A."/>
            <person name="Lucas S."/>
            <person name="Glavina Del Rio T."/>
            <person name="Nolan M."/>
            <person name="Tice H."/>
            <person name="Han C."/>
            <person name="Goodwin L."/>
            <person name="Pitluck S."/>
            <person name="Liolios K."/>
            <person name="Ivanova N."/>
            <person name="Mavromatis K."/>
            <person name="Ovchinnikova G."/>
            <person name="Pati A."/>
            <person name="Chen A."/>
            <person name="Palaniappan K."/>
            <person name="Land M."/>
            <person name="Hauser L."/>
            <person name="Chang Y."/>
            <person name="Jeffries C."/>
            <person name="Lu M."/>
            <person name="Brettin T."/>
            <person name="Detter J."/>
            <person name="Goker M."/>
            <person name="Tindall B."/>
            <person name="Beck B."/>
            <person name="McDermott T."/>
            <person name="Woyke T."/>
            <person name="Bristow J."/>
            <person name="Eisen J."/>
            <person name="Markowitz V."/>
            <person name="Hugenholtz P."/>
            <person name="Kyrpides N."/>
            <person name="Klenk H."/>
            <person name="Cheng J."/>
        </authorList>
    </citation>
    <scope>NUCLEOTIDE SEQUENCE [LARGE SCALE GENOMIC DNA]</scope>
    <source>
        <strain evidence="6">ATCC BAA-798 / YNP1</strain>
    </source>
</reference>
<dbReference type="HOGENOM" id="CLU_060699_1_4_0"/>
<dbReference type="SMART" id="SM00420">
    <property type="entry name" value="HTH_DEOR"/>
    <property type="match status" value="1"/>
</dbReference>
<dbReference type="PROSITE" id="PS51000">
    <property type="entry name" value="HTH_DEOR_2"/>
    <property type="match status" value="1"/>
</dbReference>
<dbReference type="InterPro" id="IPR050313">
    <property type="entry name" value="Carb_Metab_HTH_regulators"/>
</dbReference>
<dbReference type="InterPro" id="IPR037171">
    <property type="entry name" value="NagB/RpiA_transferase-like"/>
</dbReference>
<dbReference type="InterPro" id="IPR014036">
    <property type="entry name" value="DeoR-like_C"/>
</dbReference>
<organism evidence="5 6">
    <name type="scientific">Thermobaculum terrenum (strain ATCC BAA-798 / CCMEE 7001 / YNP1)</name>
    <dbReference type="NCBI Taxonomy" id="525904"/>
    <lineage>
        <taxon>Bacteria</taxon>
        <taxon>Bacillati</taxon>
        <taxon>Chloroflexota</taxon>
        <taxon>Chloroflexia</taxon>
        <taxon>Candidatus Thermobaculales</taxon>
        <taxon>Candidatus Thermobaculaceae</taxon>
        <taxon>Thermobaculum</taxon>
    </lineage>
</organism>
<feature type="domain" description="HTH deoR-type" evidence="4">
    <location>
        <begin position="9"/>
        <end position="64"/>
    </location>
</feature>
<gene>
    <name evidence="5" type="ordered locus">Tter_2460</name>
</gene>
<dbReference type="STRING" id="525904.Tter_2460"/>
<dbReference type="Pfam" id="PF00455">
    <property type="entry name" value="DeoRC"/>
    <property type="match status" value="1"/>
</dbReference>
<dbReference type="PRINTS" id="PR00037">
    <property type="entry name" value="HTHLACR"/>
</dbReference>
<sequence>MAEPKTKHSQLRKEQILQRLLERAEVTVEELVEELGASPATIRRDLAELEREGLLRRTHGGASLAERMLYEPFLHDSSFEAQVRRESEAKRRIGLAAASLVADNETISLTPGTTTTQVARSIRHRRGITVITTTVNVAMELSNREDLTVFVAGGFLRGSWFSLVGSFTIRAVSEFFVDKVFIGVNGIHAEKGLTCWNAEEAAVNRALIEHAKQKIVVADHTKLGALATALICPTNWVDILITDTGAAEEAVQPFRDLGIEVILV</sequence>
<dbReference type="SMART" id="SM01134">
    <property type="entry name" value="DeoRC"/>
    <property type="match status" value="1"/>
</dbReference>
<dbReference type="SUPFAM" id="SSF100950">
    <property type="entry name" value="NagB/RpiA/CoA transferase-like"/>
    <property type="match status" value="1"/>
</dbReference>
<evidence type="ECO:0000256" key="2">
    <source>
        <dbReference type="ARBA" id="ARBA00023125"/>
    </source>
</evidence>
<dbReference type="GO" id="GO:0003700">
    <property type="term" value="F:DNA-binding transcription factor activity"/>
    <property type="evidence" value="ECO:0007669"/>
    <property type="project" value="InterPro"/>
</dbReference>
<evidence type="ECO:0000256" key="3">
    <source>
        <dbReference type="ARBA" id="ARBA00023163"/>
    </source>
</evidence>
<dbReference type="SUPFAM" id="SSF46785">
    <property type="entry name" value="Winged helix' DNA-binding domain"/>
    <property type="match status" value="1"/>
</dbReference>
<evidence type="ECO:0000259" key="4">
    <source>
        <dbReference type="PROSITE" id="PS51000"/>
    </source>
</evidence>
<dbReference type="RefSeq" id="WP_012876385.1">
    <property type="nucleotide sequence ID" value="NC_013526.1"/>
</dbReference>
<dbReference type="AlphaFoldDB" id="D1CHY3"/>
<evidence type="ECO:0000256" key="1">
    <source>
        <dbReference type="ARBA" id="ARBA00023015"/>
    </source>
</evidence>